<dbReference type="Proteomes" id="UP000703661">
    <property type="component" value="Unassembled WGS sequence"/>
</dbReference>
<protein>
    <submittedName>
        <fullName evidence="1">Uncharacterized protein</fullName>
    </submittedName>
</protein>
<proteinExistence type="predicted"/>
<gene>
    <name evidence="1" type="ORF">BGZ80_011444</name>
</gene>
<accession>A0A9P6MT96</accession>
<comment type="caution">
    <text evidence="1">The sequence shown here is derived from an EMBL/GenBank/DDBJ whole genome shotgun (WGS) entry which is preliminary data.</text>
</comment>
<reference evidence="1" key="1">
    <citation type="journal article" date="2020" name="Fungal Divers.">
        <title>Resolving the Mortierellaceae phylogeny through synthesis of multi-gene phylogenetics and phylogenomics.</title>
        <authorList>
            <person name="Vandepol N."/>
            <person name="Liber J."/>
            <person name="Desiro A."/>
            <person name="Na H."/>
            <person name="Kennedy M."/>
            <person name="Barry K."/>
            <person name="Grigoriev I.V."/>
            <person name="Miller A.N."/>
            <person name="O'Donnell K."/>
            <person name="Stajich J.E."/>
            <person name="Bonito G."/>
        </authorList>
    </citation>
    <scope>NUCLEOTIDE SEQUENCE</scope>
    <source>
        <strain evidence="1">NRRL 2769</strain>
    </source>
</reference>
<feature type="non-terminal residue" evidence="1">
    <location>
        <position position="82"/>
    </location>
</feature>
<dbReference type="AlphaFoldDB" id="A0A9P6MT96"/>
<sequence>MDVDDTGGFGLASVVVDDGVVVDANVQALSDGGVVVAVAVVVDAVVDVVIHVGDAEDDEAEAALSELEEVVHDSCHLGEPRQ</sequence>
<dbReference type="EMBL" id="JAAAID010000920">
    <property type="protein sequence ID" value="KAG0012887.1"/>
    <property type="molecule type" value="Genomic_DNA"/>
</dbReference>
<name>A0A9P6MT96_9FUNG</name>
<evidence type="ECO:0000313" key="1">
    <source>
        <dbReference type="EMBL" id="KAG0012887.1"/>
    </source>
</evidence>
<organism evidence="1 2">
    <name type="scientific">Entomortierella chlamydospora</name>
    <dbReference type="NCBI Taxonomy" id="101097"/>
    <lineage>
        <taxon>Eukaryota</taxon>
        <taxon>Fungi</taxon>
        <taxon>Fungi incertae sedis</taxon>
        <taxon>Mucoromycota</taxon>
        <taxon>Mortierellomycotina</taxon>
        <taxon>Mortierellomycetes</taxon>
        <taxon>Mortierellales</taxon>
        <taxon>Mortierellaceae</taxon>
        <taxon>Entomortierella</taxon>
    </lineage>
</organism>
<evidence type="ECO:0000313" key="2">
    <source>
        <dbReference type="Proteomes" id="UP000703661"/>
    </source>
</evidence>
<keyword evidence="2" id="KW-1185">Reference proteome</keyword>